<proteinExistence type="inferred from homology"/>
<keyword evidence="11" id="KW-1185">Reference proteome</keyword>
<evidence type="ECO:0000256" key="5">
    <source>
        <dbReference type="ARBA" id="ARBA00022989"/>
    </source>
</evidence>
<dbReference type="Pfam" id="PF00909">
    <property type="entry name" value="Ammonium_transp"/>
    <property type="match status" value="1"/>
</dbReference>
<evidence type="ECO:0000256" key="1">
    <source>
        <dbReference type="ARBA" id="ARBA00004141"/>
    </source>
</evidence>
<comment type="caution">
    <text evidence="10">The sequence shown here is derived from an EMBL/GenBank/DDBJ whole genome shotgun (WGS) entry which is preliminary data.</text>
</comment>
<dbReference type="SUPFAM" id="SSF111352">
    <property type="entry name" value="Ammonium transporter"/>
    <property type="match status" value="1"/>
</dbReference>
<keyword evidence="7" id="KW-0924">Ammonia transport</keyword>
<evidence type="ECO:0000256" key="8">
    <source>
        <dbReference type="SAM" id="MobiDB-lite"/>
    </source>
</evidence>
<evidence type="ECO:0000256" key="2">
    <source>
        <dbReference type="ARBA" id="ARBA00005887"/>
    </source>
</evidence>
<dbReference type="GO" id="GO:0008519">
    <property type="term" value="F:ammonium channel activity"/>
    <property type="evidence" value="ECO:0007669"/>
    <property type="project" value="InterPro"/>
</dbReference>
<evidence type="ECO:0000313" key="10">
    <source>
        <dbReference type="EMBL" id="KAJ8490941.1"/>
    </source>
</evidence>
<dbReference type="GO" id="GO:0005886">
    <property type="term" value="C:plasma membrane"/>
    <property type="evidence" value="ECO:0007669"/>
    <property type="project" value="TreeGrafter"/>
</dbReference>
<keyword evidence="3" id="KW-0813">Transport</keyword>
<dbReference type="Proteomes" id="UP001222027">
    <property type="component" value="Unassembled WGS sequence"/>
</dbReference>
<evidence type="ECO:0000256" key="3">
    <source>
        <dbReference type="ARBA" id="ARBA00022448"/>
    </source>
</evidence>
<evidence type="ECO:0000256" key="6">
    <source>
        <dbReference type="ARBA" id="ARBA00023136"/>
    </source>
</evidence>
<dbReference type="Gene3D" id="1.10.3430.10">
    <property type="entry name" value="Ammonium transporter AmtB like domains"/>
    <property type="match status" value="1"/>
</dbReference>
<dbReference type="AlphaFoldDB" id="A0AAV8R234"/>
<keyword evidence="5" id="KW-1133">Transmembrane helix</keyword>
<dbReference type="InterPro" id="IPR029020">
    <property type="entry name" value="Ammonium/urea_transptr"/>
</dbReference>
<sequence>MSVARAYQENSSCPRGSPSATPSARSPSGGGDFLFQWGVIDYSSGYVIHLSSGFAGLTAAYWVGPRTPSDRERFTTHQRATGVGSGGDAVDGMDGVQRQRPIRSQHRLVHGGAKHAHHVDDPRRGLLQEAFRHRRRAGDDDRTVLHHSWRRMSNEWEKATGGLKAMQDYWPIYDACYGVCGYGGERK</sequence>
<accession>A0AAV8R234</accession>
<protein>
    <recommendedName>
        <fullName evidence="9">Ammonium transporter AmtB-like domain-containing protein</fullName>
    </recommendedName>
</protein>
<name>A0AAV8R234_ENSVE</name>
<dbReference type="InterPro" id="IPR024041">
    <property type="entry name" value="NH4_transpt_AmtB-like_dom"/>
</dbReference>
<evidence type="ECO:0000313" key="11">
    <source>
        <dbReference type="Proteomes" id="UP001222027"/>
    </source>
</evidence>
<dbReference type="InterPro" id="IPR001905">
    <property type="entry name" value="Ammonium_transpt"/>
</dbReference>
<evidence type="ECO:0000256" key="4">
    <source>
        <dbReference type="ARBA" id="ARBA00022692"/>
    </source>
</evidence>
<comment type="similarity">
    <text evidence="2">Belongs to the ammonia transporter channel (TC 1.A.11.2) family.</text>
</comment>
<organism evidence="10 11">
    <name type="scientific">Ensete ventricosum</name>
    <name type="common">Abyssinian banana</name>
    <name type="synonym">Musa ensete</name>
    <dbReference type="NCBI Taxonomy" id="4639"/>
    <lineage>
        <taxon>Eukaryota</taxon>
        <taxon>Viridiplantae</taxon>
        <taxon>Streptophyta</taxon>
        <taxon>Embryophyta</taxon>
        <taxon>Tracheophyta</taxon>
        <taxon>Spermatophyta</taxon>
        <taxon>Magnoliopsida</taxon>
        <taxon>Liliopsida</taxon>
        <taxon>Zingiberales</taxon>
        <taxon>Musaceae</taxon>
        <taxon>Ensete</taxon>
    </lineage>
</organism>
<evidence type="ECO:0000259" key="9">
    <source>
        <dbReference type="Pfam" id="PF00909"/>
    </source>
</evidence>
<keyword evidence="4" id="KW-0812">Transmembrane</keyword>
<dbReference type="EMBL" id="JAQQAF010000004">
    <property type="protein sequence ID" value="KAJ8490941.1"/>
    <property type="molecule type" value="Genomic_DNA"/>
</dbReference>
<feature type="region of interest" description="Disordered" evidence="8">
    <location>
        <begin position="1"/>
        <end position="27"/>
    </location>
</feature>
<comment type="subcellular location">
    <subcellularLocation>
        <location evidence="1">Membrane</location>
        <topology evidence="1">Multi-pass membrane protein</topology>
    </subcellularLocation>
</comment>
<feature type="compositionally biased region" description="Low complexity" evidence="8">
    <location>
        <begin position="14"/>
        <end position="27"/>
    </location>
</feature>
<keyword evidence="6" id="KW-0472">Membrane</keyword>
<gene>
    <name evidence="10" type="ORF">OPV22_012662</name>
</gene>
<reference evidence="10 11" key="1">
    <citation type="submission" date="2022-12" db="EMBL/GenBank/DDBJ databases">
        <title>Chromosome-scale assembly of the Ensete ventricosum genome.</title>
        <authorList>
            <person name="Dussert Y."/>
            <person name="Stocks J."/>
            <person name="Wendawek A."/>
            <person name="Woldeyes F."/>
            <person name="Nichols R.A."/>
            <person name="Borrell J.S."/>
        </authorList>
    </citation>
    <scope>NUCLEOTIDE SEQUENCE [LARGE SCALE GENOMIC DNA]</scope>
    <source>
        <strain evidence="11">cv. Maze</strain>
        <tissue evidence="10">Seeds</tissue>
    </source>
</reference>
<evidence type="ECO:0000256" key="7">
    <source>
        <dbReference type="ARBA" id="ARBA00023177"/>
    </source>
</evidence>
<feature type="domain" description="Ammonium transporter AmtB-like" evidence="9">
    <location>
        <begin position="33"/>
        <end position="78"/>
    </location>
</feature>
<dbReference type="PANTHER" id="PTHR43029:SF10">
    <property type="entry name" value="AMMONIUM TRANSPORTER MEP2"/>
    <property type="match status" value="1"/>
</dbReference>
<dbReference type="PANTHER" id="PTHR43029">
    <property type="entry name" value="AMMONIUM TRANSPORTER MEP2"/>
    <property type="match status" value="1"/>
</dbReference>